<dbReference type="PANTHER" id="PTHR33295">
    <property type="entry name" value="ATPASE"/>
    <property type="match status" value="1"/>
</dbReference>
<dbReference type="InterPro" id="IPR027417">
    <property type="entry name" value="P-loop_NTPase"/>
</dbReference>
<sequence>MKAQLKRIIADFHQIPLPDFQRRSLDVPLDLEGENDLIFDAYRELYPAQDLSRVYLFFDEIQELPDWEKFVRRVTDTISRRVVITGSNSRLLSREIATSLRGRGISFEILPLSFADYLRFSGLPADPPVSSKDRALVSRAFEE</sequence>
<name>S0FR83_9BACT</name>
<feature type="domain" description="AAA" evidence="1">
    <location>
        <begin position="26"/>
        <end position="118"/>
    </location>
</feature>
<dbReference type="PANTHER" id="PTHR33295:SF18">
    <property type="entry name" value="AAA+ ATPASE DOMAIN-CONTAINING PROTEIN"/>
    <property type="match status" value="1"/>
</dbReference>
<gene>
    <name evidence="2" type="ORF">Dpo_13c00010</name>
</gene>
<dbReference type="OrthoDB" id="5414351at2"/>
<dbReference type="PATRIC" id="fig|1286635.3.peg.4322"/>
<dbReference type="RefSeq" id="WP_006968297.1">
    <property type="nucleotide sequence ID" value="NZ_APJX01000013.1"/>
</dbReference>
<dbReference type="InterPro" id="IPR041682">
    <property type="entry name" value="AAA_14"/>
</dbReference>
<organism evidence="2 3">
    <name type="scientific">Desulfotignum phosphitoxidans DSM 13687</name>
    <dbReference type="NCBI Taxonomy" id="1286635"/>
    <lineage>
        <taxon>Bacteria</taxon>
        <taxon>Pseudomonadati</taxon>
        <taxon>Thermodesulfobacteriota</taxon>
        <taxon>Desulfobacteria</taxon>
        <taxon>Desulfobacterales</taxon>
        <taxon>Desulfobacteraceae</taxon>
        <taxon>Desulfotignum</taxon>
    </lineage>
</organism>
<evidence type="ECO:0000259" key="1">
    <source>
        <dbReference type="Pfam" id="PF13173"/>
    </source>
</evidence>
<evidence type="ECO:0000313" key="3">
    <source>
        <dbReference type="Proteomes" id="UP000014216"/>
    </source>
</evidence>
<dbReference type="AlphaFoldDB" id="S0FR83"/>
<dbReference type="Pfam" id="PF13173">
    <property type="entry name" value="AAA_14"/>
    <property type="match status" value="1"/>
</dbReference>
<reference evidence="2 3" key="1">
    <citation type="journal article" date="2013" name="Genome Announc.">
        <title>Draft Genome Sequence of Desulfotignum phosphitoxidans DSM 13687 Strain FiPS-3.</title>
        <authorList>
            <person name="Poehlein A."/>
            <person name="Daniel R."/>
            <person name="Simeonova D.D."/>
        </authorList>
    </citation>
    <scope>NUCLEOTIDE SEQUENCE [LARGE SCALE GENOMIC DNA]</scope>
    <source>
        <strain evidence="2 3">DSM 13687</strain>
    </source>
</reference>
<proteinExistence type="predicted"/>
<accession>S0FR83</accession>
<dbReference type="SUPFAM" id="SSF52540">
    <property type="entry name" value="P-loop containing nucleoside triphosphate hydrolases"/>
    <property type="match status" value="1"/>
</dbReference>
<protein>
    <submittedName>
        <fullName evidence="2">Putative ATPase</fullName>
    </submittedName>
</protein>
<dbReference type="EMBL" id="APJX01000013">
    <property type="protein sequence ID" value="EMS77603.1"/>
    <property type="molecule type" value="Genomic_DNA"/>
</dbReference>
<dbReference type="Gene3D" id="3.40.50.300">
    <property type="entry name" value="P-loop containing nucleotide triphosphate hydrolases"/>
    <property type="match status" value="1"/>
</dbReference>
<comment type="caution">
    <text evidence="2">The sequence shown here is derived from an EMBL/GenBank/DDBJ whole genome shotgun (WGS) entry which is preliminary data.</text>
</comment>
<dbReference type="Proteomes" id="UP000014216">
    <property type="component" value="Unassembled WGS sequence"/>
</dbReference>
<evidence type="ECO:0000313" key="2">
    <source>
        <dbReference type="EMBL" id="EMS77603.1"/>
    </source>
</evidence>
<keyword evidence="3" id="KW-1185">Reference proteome</keyword>